<name>A0AAD7IMB8_9AGAR</name>
<dbReference type="PIRSF" id="PIRSF002744">
    <property type="entry name" value="Pur-cyt_permease"/>
    <property type="match status" value="1"/>
</dbReference>
<dbReference type="InterPro" id="IPR026030">
    <property type="entry name" value="Pur-cyt_permease_Fcy2/21/22"/>
</dbReference>
<feature type="transmembrane region" description="Helical" evidence="8">
    <location>
        <begin position="82"/>
        <end position="102"/>
    </location>
</feature>
<feature type="transmembrane region" description="Helical" evidence="8">
    <location>
        <begin position="163"/>
        <end position="182"/>
    </location>
</feature>
<dbReference type="GO" id="GO:0005886">
    <property type="term" value="C:plasma membrane"/>
    <property type="evidence" value="ECO:0007669"/>
    <property type="project" value="TreeGrafter"/>
</dbReference>
<evidence type="ECO:0000256" key="5">
    <source>
        <dbReference type="ARBA" id="ARBA00022989"/>
    </source>
</evidence>
<accession>A0AAD7IMB8</accession>
<dbReference type="Pfam" id="PF02133">
    <property type="entry name" value="Transp_cyt_pur"/>
    <property type="match status" value="2"/>
</dbReference>
<evidence type="ECO:0000256" key="8">
    <source>
        <dbReference type="SAM" id="Phobius"/>
    </source>
</evidence>
<sequence>MAASLEKVSEPTGTPGVVQRLSTFLERYGVETHGIAPIPKEQRVDKRSYQLFMLWFAANLNVSSLVYGAAGPVVFKLSLRDTAIILLITDIVSLIIPSYLVYGVVVPSILNVLTMMGYLFFGVIVGGQFLAEVSDHLTPTSGIIVVALISLAVSFCGYKLLHWFASLAWIPTVIGLAVMLGVGGKHLAHTQVSYPPPTVASVLSFAATIAAGNLSWCTMTADYGVYHDADGSSAMIFTYTYLGMFLPTLVMASLGAAFATAAPGVPSWNAGYDHGNNLGGLVSAILAPCGWFGKFLLASMALSMSAANAPTVYSFGMSVMNISVVFARIQRYVFAIVATAICTPLAVVGQTRFYDAFVAGLDIIGYWSASYAGIILTEHVLFRRRDFARYKLDDWDDAKKMPPGVAALLTFCGSFALVVPCMNQRFFVGPVAKAGTGDIGLVVGFFGACVLYGVLRAVEIRLFSGHTS</sequence>
<dbReference type="Gene3D" id="1.10.4160.10">
    <property type="entry name" value="Hydantoin permease"/>
    <property type="match status" value="1"/>
</dbReference>
<keyword evidence="10" id="KW-1185">Reference proteome</keyword>
<evidence type="ECO:0000313" key="10">
    <source>
        <dbReference type="Proteomes" id="UP001215280"/>
    </source>
</evidence>
<dbReference type="Proteomes" id="UP001215280">
    <property type="component" value="Unassembled WGS sequence"/>
</dbReference>
<feature type="transmembrane region" description="Helical" evidence="8">
    <location>
        <begin position="439"/>
        <end position="458"/>
    </location>
</feature>
<feature type="transmembrane region" description="Helical" evidence="8">
    <location>
        <begin position="332"/>
        <end position="351"/>
    </location>
</feature>
<evidence type="ECO:0000313" key="9">
    <source>
        <dbReference type="EMBL" id="KAJ7746477.1"/>
    </source>
</evidence>
<dbReference type="PANTHER" id="PTHR31806">
    <property type="entry name" value="PURINE-CYTOSINE PERMEASE FCY2-RELATED"/>
    <property type="match status" value="1"/>
</dbReference>
<evidence type="ECO:0000256" key="1">
    <source>
        <dbReference type="ARBA" id="ARBA00004141"/>
    </source>
</evidence>
<keyword evidence="6 7" id="KW-0472">Membrane</keyword>
<keyword evidence="5 8" id="KW-1133">Transmembrane helix</keyword>
<comment type="caution">
    <text evidence="9">The sequence shown here is derived from an EMBL/GenBank/DDBJ whole genome shotgun (WGS) entry which is preliminary data.</text>
</comment>
<dbReference type="PANTHER" id="PTHR31806:SF5">
    <property type="entry name" value="PURINE-CYTOSINE PERMEASE FCY21"/>
    <property type="match status" value="1"/>
</dbReference>
<feature type="transmembrane region" description="Helical" evidence="8">
    <location>
        <begin position="236"/>
        <end position="258"/>
    </location>
</feature>
<proteinExistence type="inferred from homology"/>
<protein>
    <submittedName>
        <fullName evidence="9">Purine-cytosine permease</fullName>
    </submittedName>
</protein>
<evidence type="ECO:0000256" key="2">
    <source>
        <dbReference type="ARBA" id="ARBA00008974"/>
    </source>
</evidence>
<feature type="transmembrane region" description="Helical" evidence="8">
    <location>
        <begin position="51"/>
        <end position="70"/>
    </location>
</feature>
<evidence type="ECO:0000256" key="7">
    <source>
        <dbReference type="PIRNR" id="PIRNR002744"/>
    </source>
</evidence>
<evidence type="ECO:0000256" key="4">
    <source>
        <dbReference type="ARBA" id="ARBA00022692"/>
    </source>
</evidence>
<reference evidence="9" key="1">
    <citation type="submission" date="2023-03" db="EMBL/GenBank/DDBJ databases">
        <title>Massive genome expansion in bonnet fungi (Mycena s.s.) driven by repeated elements and novel gene families across ecological guilds.</title>
        <authorList>
            <consortium name="Lawrence Berkeley National Laboratory"/>
            <person name="Harder C.B."/>
            <person name="Miyauchi S."/>
            <person name="Viragh M."/>
            <person name="Kuo A."/>
            <person name="Thoen E."/>
            <person name="Andreopoulos B."/>
            <person name="Lu D."/>
            <person name="Skrede I."/>
            <person name="Drula E."/>
            <person name="Henrissat B."/>
            <person name="Morin E."/>
            <person name="Kohler A."/>
            <person name="Barry K."/>
            <person name="LaButti K."/>
            <person name="Morin E."/>
            <person name="Salamov A."/>
            <person name="Lipzen A."/>
            <person name="Mereny Z."/>
            <person name="Hegedus B."/>
            <person name="Baldrian P."/>
            <person name="Stursova M."/>
            <person name="Weitz H."/>
            <person name="Taylor A."/>
            <person name="Grigoriev I.V."/>
            <person name="Nagy L.G."/>
            <person name="Martin F."/>
            <person name="Kauserud H."/>
        </authorList>
    </citation>
    <scope>NUCLEOTIDE SEQUENCE</scope>
    <source>
        <strain evidence="9">CBHHK188m</strain>
    </source>
</reference>
<feature type="transmembrane region" description="Helical" evidence="8">
    <location>
        <begin position="109"/>
        <end position="131"/>
    </location>
</feature>
<feature type="transmembrane region" description="Helical" evidence="8">
    <location>
        <begin position="363"/>
        <end position="382"/>
    </location>
</feature>
<keyword evidence="3 7" id="KW-0813">Transport</keyword>
<comment type="similarity">
    <text evidence="2 7">Belongs to the purine-cytosine permease (2.A.39) family.</text>
</comment>
<dbReference type="EMBL" id="JARJLG010000098">
    <property type="protein sequence ID" value="KAJ7746477.1"/>
    <property type="molecule type" value="Genomic_DNA"/>
</dbReference>
<gene>
    <name evidence="9" type="ORF">DFH07DRAFT_962951</name>
</gene>
<dbReference type="AlphaFoldDB" id="A0AAD7IMB8"/>
<evidence type="ECO:0000256" key="6">
    <source>
        <dbReference type="ARBA" id="ARBA00023136"/>
    </source>
</evidence>
<feature type="transmembrane region" description="Helical" evidence="8">
    <location>
        <begin position="137"/>
        <end position="156"/>
    </location>
</feature>
<comment type="subcellular location">
    <subcellularLocation>
        <location evidence="1">Membrane</location>
        <topology evidence="1">Multi-pass membrane protein</topology>
    </subcellularLocation>
</comment>
<dbReference type="InterPro" id="IPR001248">
    <property type="entry name" value="Pur-cyt_permease"/>
</dbReference>
<feature type="transmembrane region" description="Helical" evidence="8">
    <location>
        <begin position="202"/>
        <end position="224"/>
    </location>
</feature>
<dbReference type="GO" id="GO:0022857">
    <property type="term" value="F:transmembrane transporter activity"/>
    <property type="evidence" value="ECO:0007669"/>
    <property type="project" value="InterPro"/>
</dbReference>
<evidence type="ECO:0000256" key="3">
    <source>
        <dbReference type="ARBA" id="ARBA00022448"/>
    </source>
</evidence>
<feature type="transmembrane region" description="Helical" evidence="8">
    <location>
        <begin position="403"/>
        <end position="419"/>
    </location>
</feature>
<keyword evidence="4 8" id="KW-0812">Transmembrane</keyword>
<organism evidence="9 10">
    <name type="scientific">Mycena maculata</name>
    <dbReference type="NCBI Taxonomy" id="230809"/>
    <lineage>
        <taxon>Eukaryota</taxon>
        <taxon>Fungi</taxon>
        <taxon>Dikarya</taxon>
        <taxon>Basidiomycota</taxon>
        <taxon>Agaricomycotina</taxon>
        <taxon>Agaricomycetes</taxon>
        <taxon>Agaricomycetidae</taxon>
        <taxon>Agaricales</taxon>
        <taxon>Marasmiineae</taxon>
        <taxon>Mycenaceae</taxon>
        <taxon>Mycena</taxon>
    </lineage>
</organism>